<dbReference type="GO" id="GO:0005886">
    <property type="term" value="C:plasma membrane"/>
    <property type="evidence" value="ECO:0007669"/>
    <property type="project" value="TreeGrafter"/>
</dbReference>
<comment type="subcellular location">
    <subcellularLocation>
        <location evidence="1">Membrane</location>
        <topology evidence="1">Multi-pass membrane protein</topology>
    </subcellularLocation>
</comment>
<dbReference type="Proteomes" id="UP000308092">
    <property type="component" value="Unassembled WGS sequence"/>
</dbReference>
<gene>
    <name evidence="7" type="ORF">EYZ11_007191</name>
</gene>
<evidence type="ECO:0000256" key="1">
    <source>
        <dbReference type="ARBA" id="ARBA00004141"/>
    </source>
</evidence>
<protein>
    <recommendedName>
        <fullName evidence="9">Major facilitator superfamily (MFS) profile domain-containing protein</fullName>
    </recommendedName>
</protein>
<feature type="transmembrane region" description="Helical" evidence="6">
    <location>
        <begin position="107"/>
        <end position="132"/>
    </location>
</feature>
<dbReference type="GO" id="GO:0022857">
    <property type="term" value="F:transmembrane transporter activity"/>
    <property type="evidence" value="ECO:0007669"/>
    <property type="project" value="InterPro"/>
</dbReference>
<evidence type="ECO:0000313" key="8">
    <source>
        <dbReference type="Proteomes" id="UP000308092"/>
    </source>
</evidence>
<name>A0A4S3JE35_9EURO</name>
<dbReference type="PANTHER" id="PTHR23501">
    <property type="entry name" value="MAJOR FACILITATOR SUPERFAMILY"/>
    <property type="match status" value="1"/>
</dbReference>
<keyword evidence="3 6" id="KW-0812">Transmembrane</keyword>
<keyword evidence="8" id="KW-1185">Reference proteome</keyword>
<comment type="caution">
    <text evidence="7">The sequence shown here is derived from an EMBL/GenBank/DDBJ whole genome shotgun (WGS) entry which is preliminary data.</text>
</comment>
<evidence type="ECO:0000256" key="2">
    <source>
        <dbReference type="ARBA" id="ARBA00007520"/>
    </source>
</evidence>
<feature type="transmembrane region" description="Helical" evidence="6">
    <location>
        <begin position="211"/>
        <end position="235"/>
    </location>
</feature>
<feature type="transmembrane region" description="Helical" evidence="6">
    <location>
        <begin position="35"/>
        <end position="55"/>
    </location>
</feature>
<proteinExistence type="inferred from homology"/>
<dbReference type="EMBL" id="SOSA01000271">
    <property type="protein sequence ID" value="THC93335.1"/>
    <property type="molecule type" value="Genomic_DNA"/>
</dbReference>
<dbReference type="VEuPathDB" id="FungiDB:EYZ11_007191"/>
<dbReference type="InterPro" id="IPR036259">
    <property type="entry name" value="MFS_trans_sf"/>
</dbReference>
<evidence type="ECO:0000256" key="3">
    <source>
        <dbReference type="ARBA" id="ARBA00022692"/>
    </source>
</evidence>
<organism evidence="7 8">
    <name type="scientific">Aspergillus tanneri</name>
    <dbReference type="NCBI Taxonomy" id="1220188"/>
    <lineage>
        <taxon>Eukaryota</taxon>
        <taxon>Fungi</taxon>
        <taxon>Dikarya</taxon>
        <taxon>Ascomycota</taxon>
        <taxon>Pezizomycotina</taxon>
        <taxon>Eurotiomycetes</taxon>
        <taxon>Eurotiomycetidae</taxon>
        <taxon>Eurotiales</taxon>
        <taxon>Aspergillaceae</taxon>
        <taxon>Aspergillus</taxon>
        <taxon>Aspergillus subgen. Circumdati</taxon>
    </lineage>
</organism>
<evidence type="ECO:0000256" key="5">
    <source>
        <dbReference type="ARBA" id="ARBA00023136"/>
    </source>
</evidence>
<keyword evidence="4 6" id="KW-1133">Transmembrane helix</keyword>
<evidence type="ECO:0000256" key="6">
    <source>
        <dbReference type="SAM" id="Phobius"/>
    </source>
</evidence>
<comment type="similarity">
    <text evidence="2">Belongs to the major facilitator superfamily. TCR/Tet family.</text>
</comment>
<dbReference type="AlphaFoldDB" id="A0A4S3JE35"/>
<dbReference type="PANTHER" id="PTHR23501:SF193">
    <property type="entry name" value="MULTIDRUG TRANSPORTER, PUTATIVE (AFU_ORTHOLOGUE AFUA_8G00940)-RELATED"/>
    <property type="match status" value="1"/>
</dbReference>
<evidence type="ECO:0000256" key="4">
    <source>
        <dbReference type="ARBA" id="ARBA00022989"/>
    </source>
</evidence>
<reference evidence="7 8" key="1">
    <citation type="submission" date="2019-03" db="EMBL/GenBank/DDBJ databases">
        <title>The genome sequence of a newly discovered highly antifungal drug resistant Aspergillus species, Aspergillus tanneri NIH 1004.</title>
        <authorList>
            <person name="Mounaud S."/>
            <person name="Singh I."/>
            <person name="Joardar V."/>
            <person name="Pakala S."/>
            <person name="Pakala S."/>
            <person name="Venepally P."/>
            <person name="Hoover J."/>
            <person name="Nierman W."/>
            <person name="Chung J."/>
            <person name="Losada L."/>
        </authorList>
    </citation>
    <scope>NUCLEOTIDE SEQUENCE [LARGE SCALE GENOMIC DNA]</scope>
    <source>
        <strain evidence="7 8">NIH1004</strain>
    </source>
</reference>
<dbReference type="Gene3D" id="1.20.1250.20">
    <property type="entry name" value="MFS general substrate transporter like domains"/>
    <property type="match status" value="1"/>
</dbReference>
<keyword evidence="5 6" id="KW-0472">Membrane</keyword>
<dbReference type="SUPFAM" id="SSF103473">
    <property type="entry name" value="MFS general substrate transporter"/>
    <property type="match status" value="1"/>
</dbReference>
<feature type="transmembrane region" description="Helical" evidence="6">
    <location>
        <begin position="76"/>
        <end position="95"/>
    </location>
</feature>
<evidence type="ECO:0000313" key="7">
    <source>
        <dbReference type="EMBL" id="THC93335.1"/>
    </source>
</evidence>
<feature type="transmembrane region" description="Helical" evidence="6">
    <location>
        <begin position="290"/>
        <end position="308"/>
    </location>
</feature>
<dbReference type="Pfam" id="PF07690">
    <property type="entry name" value="MFS_1"/>
    <property type="match status" value="1"/>
</dbReference>
<accession>A0A4S3JE35</accession>
<evidence type="ECO:0008006" key="9">
    <source>
        <dbReference type="Google" id="ProtNLM"/>
    </source>
</evidence>
<sequence length="322" mass="34575">MGISQFGLVIGPLTGGAFTEYSTWRWSNQESDPGFYINLPIGALIALILLFVHVPDETRKPNPRKVVLSLHRELDLIRFVLFAPAAIMLLLALQYGGNQFAWNSATVIGLFCGAGGTFMVCLVFGFLMSLLYTVTYYLPIYFQAAKGPNNEWRVPSAPNLAKLFAAGASGVLDGLLSTFMPGTSAGKWIGYQILAGFGQGIGLQMSNLPPVLVPTAMTLTIFFSVFFGALFLSFANTILTNSLRTLVPEYAPNIIAETVIAGGATDLNAAVPAVDLPGVLIAYSKSTNRVIYLAVGAACACFAFSWSMSWKDIRAKNKTSPA</sequence>
<dbReference type="InterPro" id="IPR011701">
    <property type="entry name" value="MFS"/>
</dbReference>